<dbReference type="OrthoDB" id="9804157at2"/>
<dbReference type="GO" id="GO:0016226">
    <property type="term" value="P:iron-sulfur cluster assembly"/>
    <property type="evidence" value="ECO:0007669"/>
    <property type="project" value="InterPro"/>
</dbReference>
<keyword evidence="4" id="KW-1185">Reference proteome</keyword>
<protein>
    <submittedName>
        <fullName evidence="3">SUF system NifU family Fe-S cluster assembly protein</fullName>
    </submittedName>
</protein>
<dbReference type="InterPro" id="IPR002871">
    <property type="entry name" value="NIF_FeS_clus_asmbl_NifU_N"/>
</dbReference>
<dbReference type="FunFam" id="3.90.1010.10:FF:000002">
    <property type="entry name" value="Iron-sulfur cluster assembly scaffold protein NifU"/>
    <property type="match status" value="1"/>
</dbReference>
<dbReference type="Proteomes" id="UP000291469">
    <property type="component" value="Chromosome"/>
</dbReference>
<dbReference type="PANTHER" id="PTHR10093">
    <property type="entry name" value="IRON-SULFUR CLUSTER ASSEMBLY ENZYME NIFU HOMOLOG"/>
    <property type="match status" value="1"/>
</dbReference>
<name>A0A411YJN2_9ACTN</name>
<dbReference type="Gene3D" id="3.90.1010.10">
    <property type="match status" value="1"/>
</dbReference>
<evidence type="ECO:0000256" key="1">
    <source>
        <dbReference type="ARBA" id="ARBA00006420"/>
    </source>
</evidence>
<evidence type="ECO:0000313" key="3">
    <source>
        <dbReference type="EMBL" id="QBI21409.1"/>
    </source>
</evidence>
<dbReference type="RefSeq" id="WP_131156401.1">
    <property type="nucleotide sequence ID" value="NZ_CP036402.1"/>
</dbReference>
<organism evidence="3 4">
    <name type="scientific">Egibacter rhizosphaerae</name>
    <dbReference type="NCBI Taxonomy" id="1670831"/>
    <lineage>
        <taxon>Bacteria</taxon>
        <taxon>Bacillati</taxon>
        <taxon>Actinomycetota</taxon>
        <taxon>Nitriliruptoria</taxon>
        <taxon>Egibacterales</taxon>
        <taxon>Egibacteraceae</taxon>
        <taxon>Egibacter</taxon>
    </lineage>
</organism>
<comment type="similarity">
    <text evidence="1">Belongs to the NifU family.</text>
</comment>
<dbReference type="KEGG" id="erz:ER308_18775"/>
<evidence type="ECO:0000313" key="4">
    <source>
        <dbReference type="Proteomes" id="UP000291469"/>
    </source>
</evidence>
<dbReference type="AlphaFoldDB" id="A0A411YJN2"/>
<dbReference type="NCBIfam" id="TIGR01994">
    <property type="entry name" value="SUF_scaf_2"/>
    <property type="match status" value="1"/>
</dbReference>
<dbReference type="Pfam" id="PF01592">
    <property type="entry name" value="NifU_N"/>
    <property type="match status" value="1"/>
</dbReference>
<dbReference type="GO" id="GO:0005506">
    <property type="term" value="F:iron ion binding"/>
    <property type="evidence" value="ECO:0007669"/>
    <property type="project" value="InterPro"/>
</dbReference>
<sequence length="156" mass="17186">MDDLYHEIILDHYKSPRNRGPELEGSQVHVHHSNPLCGDELDLRLRVHDDGVDGLAFDGEGCSISMASASAMSEAVLERDLADAEDLAEAFRLMMHGEGLKREEDLEDGIAFQGVAQYPVRVKCALLGWMALRDAIESYRSGDAQVQVTHEDAPPA</sequence>
<dbReference type="GO" id="GO:0051536">
    <property type="term" value="F:iron-sulfur cluster binding"/>
    <property type="evidence" value="ECO:0007669"/>
    <property type="project" value="InterPro"/>
</dbReference>
<proteinExistence type="inferred from homology"/>
<accession>A0A411YJN2</accession>
<dbReference type="SUPFAM" id="SSF82649">
    <property type="entry name" value="SufE/NifU"/>
    <property type="match status" value="1"/>
</dbReference>
<evidence type="ECO:0000259" key="2">
    <source>
        <dbReference type="Pfam" id="PF01592"/>
    </source>
</evidence>
<dbReference type="EMBL" id="CP036402">
    <property type="protein sequence ID" value="QBI21409.1"/>
    <property type="molecule type" value="Genomic_DNA"/>
</dbReference>
<gene>
    <name evidence="3" type="ORF">ER308_18775</name>
</gene>
<feature type="domain" description="NIF system FeS cluster assembly NifU N-terminal" evidence="2">
    <location>
        <begin position="5"/>
        <end position="124"/>
    </location>
</feature>
<dbReference type="CDD" id="cd06664">
    <property type="entry name" value="IscU_like"/>
    <property type="match status" value="1"/>
</dbReference>
<reference evidence="3 4" key="1">
    <citation type="submission" date="2019-01" db="EMBL/GenBank/DDBJ databases">
        <title>Egibacter rhizosphaerae EGI 80759T.</title>
        <authorList>
            <person name="Chen D.-D."/>
            <person name="Tian Y."/>
            <person name="Jiao J.-Y."/>
            <person name="Zhang X.-T."/>
            <person name="Zhang Y.-G."/>
            <person name="Zhang Y."/>
            <person name="Xiao M."/>
            <person name="Shu W.-S."/>
            <person name="Li W.-J."/>
        </authorList>
    </citation>
    <scope>NUCLEOTIDE SEQUENCE [LARGE SCALE GENOMIC DNA]</scope>
    <source>
        <strain evidence="3 4">EGI 80759</strain>
    </source>
</reference>